<sequence>MWSARYGQALRAALPKKTLDDCARKRLIVIGKWVSNTSCFVFFRRSVCVIKSADSPHAWADRTGAGWTIRPSRQMISSADPRVRVNAKRRSLMEMLYA</sequence>
<dbReference type="Proteomes" id="UP000001817">
    <property type="component" value="Chromosome 3"/>
</dbReference>
<organism evidence="1 2">
    <name type="scientific">Paraburkholderia xenovorans (strain LB400)</name>
    <dbReference type="NCBI Taxonomy" id="266265"/>
    <lineage>
        <taxon>Bacteria</taxon>
        <taxon>Pseudomonadati</taxon>
        <taxon>Pseudomonadota</taxon>
        <taxon>Betaproteobacteria</taxon>
        <taxon>Burkholderiales</taxon>
        <taxon>Burkholderiaceae</taxon>
        <taxon>Paraburkholderia</taxon>
    </lineage>
</organism>
<dbReference type="STRING" id="266265.Bxe_C0699"/>
<accession>Q13GW7</accession>
<dbReference type="EMBL" id="CP000272">
    <property type="protein sequence ID" value="ABE36672.1"/>
    <property type="molecule type" value="Genomic_DNA"/>
</dbReference>
<protein>
    <submittedName>
        <fullName evidence="1">Uncharacterized protein</fullName>
    </submittedName>
</protein>
<dbReference type="AlphaFoldDB" id="Q13GW7"/>
<reference evidence="1 2" key="1">
    <citation type="journal article" date="2006" name="Proc. Natl. Acad. Sci. U.S.A.">
        <title>Burkholderia xenovorans LB400 harbors a multi-replicon, 9.73-Mbp genome shaped for versatility.</title>
        <authorList>
            <person name="Chain P.S."/>
            <person name="Denef V.J."/>
            <person name="Konstantinidis K.T."/>
            <person name="Vergez L.M."/>
            <person name="Agullo L."/>
            <person name="Reyes V.L."/>
            <person name="Hauser L."/>
            <person name="Cordova M."/>
            <person name="Gomez L."/>
            <person name="Gonzalez M."/>
            <person name="Land M."/>
            <person name="Lao V."/>
            <person name="Larimer F."/>
            <person name="LiPuma J.J."/>
            <person name="Mahenthiralingam E."/>
            <person name="Malfatti S.A."/>
            <person name="Marx C.J."/>
            <person name="Parnell J.J."/>
            <person name="Ramette A."/>
            <person name="Richardson P."/>
            <person name="Seeger M."/>
            <person name="Smith D."/>
            <person name="Spilker T."/>
            <person name="Sul W.J."/>
            <person name="Tsoi T.V."/>
            <person name="Ulrich L.E."/>
            <person name="Zhulin I.B."/>
            <person name="Tiedje J.M."/>
        </authorList>
    </citation>
    <scope>NUCLEOTIDE SEQUENCE [LARGE SCALE GENOMIC DNA]</scope>
    <source>
        <strain evidence="1 2">LB400</strain>
    </source>
</reference>
<keyword evidence="2" id="KW-1185">Reference proteome</keyword>
<evidence type="ECO:0000313" key="1">
    <source>
        <dbReference type="EMBL" id="ABE36672.1"/>
    </source>
</evidence>
<gene>
    <name evidence="1" type="ORF">Bxe_C0699</name>
</gene>
<evidence type="ECO:0000313" key="2">
    <source>
        <dbReference type="Proteomes" id="UP000001817"/>
    </source>
</evidence>
<name>Q13GW7_PARXL</name>
<dbReference type="KEGG" id="bxe:Bxe_C0699"/>
<proteinExistence type="predicted"/>